<name>A0A1G2QDC8_9BACT</name>
<comment type="caution">
    <text evidence="2">The sequence shown here is derived from an EMBL/GenBank/DDBJ whole genome shotgun (WGS) entry which is preliminary data.</text>
</comment>
<dbReference type="STRING" id="1802438.A2571_01485"/>
<proteinExistence type="predicted"/>
<dbReference type="SUPFAM" id="SSF53335">
    <property type="entry name" value="S-adenosyl-L-methionine-dependent methyltransferases"/>
    <property type="match status" value="1"/>
</dbReference>
<dbReference type="Gene3D" id="3.40.50.150">
    <property type="entry name" value="Vaccinia Virus protein VP39"/>
    <property type="match status" value="1"/>
</dbReference>
<feature type="domain" description="Methyltransferase" evidence="1">
    <location>
        <begin position="66"/>
        <end position="153"/>
    </location>
</feature>
<gene>
    <name evidence="2" type="ORF">A2571_01485</name>
</gene>
<reference evidence="2 3" key="1">
    <citation type="journal article" date="2016" name="Nat. Commun.">
        <title>Thousands of microbial genomes shed light on interconnected biogeochemical processes in an aquifer system.</title>
        <authorList>
            <person name="Anantharaman K."/>
            <person name="Brown C.T."/>
            <person name="Hug L.A."/>
            <person name="Sharon I."/>
            <person name="Castelle C.J."/>
            <person name="Probst A.J."/>
            <person name="Thomas B.C."/>
            <person name="Singh A."/>
            <person name="Wilkins M.J."/>
            <person name="Karaoz U."/>
            <person name="Brodie E.L."/>
            <person name="Williams K.H."/>
            <person name="Hubbard S.S."/>
            <person name="Banfield J.F."/>
        </authorList>
    </citation>
    <scope>NUCLEOTIDE SEQUENCE [LARGE SCALE GENOMIC DNA]</scope>
</reference>
<sequence>MIRLAIRQYIYRHHSLVRRLLGLFIRLHNYSYKKITEYSTILNDGFNPKYQITRYHDFFSERVAPGERVLDIGCGVGFLANRLADKAGKVIGIDISARNIARAQADYQQDNLEFILGDATTYNLAGRFDKLVLSNVLEHIADRVALLQKIGRLGDTLLLRVPMITRDWTAAYKRDHGYPYKLDDTHETEFTLEQIKEETALAGWRVESYQVNWGEFWGVLKRD</sequence>
<dbReference type="InterPro" id="IPR025714">
    <property type="entry name" value="Methyltranfer_dom"/>
</dbReference>
<dbReference type="CDD" id="cd02440">
    <property type="entry name" value="AdoMet_MTases"/>
    <property type="match status" value="1"/>
</dbReference>
<dbReference type="Proteomes" id="UP000177043">
    <property type="component" value="Unassembled WGS sequence"/>
</dbReference>
<dbReference type="AlphaFoldDB" id="A0A1G2QDC8"/>
<dbReference type="PANTHER" id="PTHR43861">
    <property type="entry name" value="TRANS-ACONITATE 2-METHYLTRANSFERASE-RELATED"/>
    <property type="match status" value="1"/>
</dbReference>
<dbReference type="EMBL" id="MHTJ01000003">
    <property type="protein sequence ID" value="OHA58433.1"/>
    <property type="molecule type" value="Genomic_DNA"/>
</dbReference>
<dbReference type="InterPro" id="IPR029063">
    <property type="entry name" value="SAM-dependent_MTases_sf"/>
</dbReference>
<dbReference type="Pfam" id="PF13847">
    <property type="entry name" value="Methyltransf_31"/>
    <property type="match status" value="1"/>
</dbReference>
<evidence type="ECO:0000259" key="1">
    <source>
        <dbReference type="Pfam" id="PF13847"/>
    </source>
</evidence>
<evidence type="ECO:0000313" key="3">
    <source>
        <dbReference type="Proteomes" id="UP000177043"/>
    </source>
</evidence>
<accession>A0A1G2QDC8</accession>
<evidence type="ECO:0000313" key="2">
    <source>
        <dbReference type="EMBL" id="OHA58433.1"/>
    </source>
</evidence>
<protein>
    <recommendedName>
        <fullName evidence="1">Methyltransferase domain-containing protein</fullName>
    </recommendedName>
</protein>
<organism evidence="2 3">
    <name type="scientific">Candidatus Vogelbacteria bacterium RIFOXYD1_FULL_44_32</name>
    <dbReference type="NCBI Taxonomy" id="1802438"/>
    <lineage>
        <taxon>Bacteria</taxon>
        <taxon>Candidatus Vogeliibacteriota</taxon>
    </lineage>
</organism>